<protein>
    <submittedName>
        <fullName evidence="4">VWA domain-containing protein</fullName>
    </submittedName>
</protein>
<dbReference type="InterPro" id="IPR057687">
    <property type="entry name" value="DUF7927"/>
</dbReference>
<reference evidence="5" key="1">
    <citation type="journal article" date="2019" name="Int. J. Syst. Evol. Microbiol.">
        <title>The Global Catalogue of Microorganisms (GCM) 10K type strain sequencing project: providing services to taxonomists for standard genome sequencing and annotation.</title>
        <authorList>
            <consortium name="The Broad Institute Genomics Platform"/>
            <consortium name="The Broad Institute Genome Sequencing Center for Infectious Disease"/>
            <person name="Wu L."/>
            <person name="Ma J."/>
        </authorList>
    </citation>
    <scope>NUCLEOTIDE SEQUENCE [LARGE SCALE GENOMIC DNA]</scope>
    <source>
        <strain evidence="5">JCM 3369</strain>
    </source>
</reference>
<evidence type="ECO:0000313" key="5">
    <source>
        <dbReference type="Proteomes" id="UP001595955"/>
    </source>
</evidence>
<accession>A0ABV9D7V0</accession>
<dbReference type="Gene3D" id="3.40.50.410">
    <property type="entry name" value="von Willebrand factor, type A domain"/>
    <property type="match status" value="1"/>
</dbReference>
<dbReference type="Proteomes" id="UP001595955">
    <property type="component" value="Unassembled WGS sequence"/>
</dbReference>
<dbReference type="InterPro" id="IPR036465">
    <property type="entry name" value="vWFA_dom_sf"/>
</dbReference>
<keyword evidence="5" id="KW-1185">Reference proteome</keyword>
<evidence type="ECO:0000259" key="3">
    <source>
        <dbReference type="PROSITE" id="PS50234"/>
    </source>
</evidence>
<sequence length="2482" mass="256957">MRRAATPRSIRPRRGARALFAGLLSLTLVTSGTSALAVGEPPPETAVEDAVTSEPTLESVVEDTAVGETATDGDETAAPPADEPAAPPADEPAAPPADVPAAEEPAAPPVEERAPPAEEAAAAGDVSVLQVPPGEPGTNEAHLLVRKGGDRTGTGSTSTTVAPLAGASFEFFRVGSVNTVSGGTSVGTCTTDGTGLCGVEVSLATGNNYFYAVETAAPGGWRVPVFWDDPTDFFRYNTGAIVRTGSAAARTVTLPRPAEQTRPGGVRTWPDVRANNVAPPVCGIDLALVMDLSNSVTDSAALLNQYKAAAVDFVDELTGTPSRVGVYTFATAAPAAGVNNTTLPLTSVATAGTASVVTAKINSLTGAPTERQGGTNWDRAFHQVVESGVEHDVVLFLTDGEPTYHRDARGSGSEASITEVEEAIHSANAVKETGSQVIVVGIGNAAGTPAAANRMSLISGPVENQDYYRTNFADLAETLEEIASQNCAGTLSVVKEVRTLAGTIVPGGPGWTFTTPTAGVTPTSVTTDTTSAVNFDVAHPAGTFATPVTVNETVNAGYTLAQQGGFNARCTTDTGASLPVTNAGTTGFTVDVGAQVIVTCTVRNAEVPPDYDELTVTKTAATYFDRDYDWEIEKLVRQPDRQEIPAGEDATFTYDVTVTPSGPIDSGYGVRGSIVVSNPNDVDFTGVNVTDSLPNGTCTVAGGTNVTVAANASLTLAYNCSVPTPAASGTNTATATWNATTFPGTAGSAQGTAAFAFASAEINVTDFEVIVTDSEFDLTDYDDGTQVGNRVQADDGPVTFTYDLTWPGVPGQCETYQNTARITDTDVSRGAGGIGVLAVDEESTETVEVCTGLDLTVAKNVVTSFDRTYLWEIDKEADETSVTIGPDGTATFDYTVTATPLEFTDSEWAMTGEITVTNPNAWLAITADVVDSVDVGGGATCTVEGGQDAVIAAGATVTFEYTCTFTSQPDYEGTNTATVTWDGDVPTPTSSAVGTADVTSDGWSQTPINETITVVDDKTNPASPVTLGTAEWNEDGTPTEFEYSLTLEGVPGECVDFTNTAWIAETDQEATEEVTVCQQAPVTATKTAEATFDRTYFWDIDKSVEDTDVTVNPDGTATYDYVVEAIPGDTEDSGWELAGEITVTNPNDFGTLTVDITDAVDVGGGATCTVSGGTDVELAAGETVTLDYSCTFTSAPATTGTNTATVAWTDADGTDQSTEAEVDVTFTLDDETDRTVDVYDDKVDLDEPELLGQATWNAAGTPTTFTYQNTHQGVGGTCTPFTNTATVDVTTGEDPTDSTTVRVCVPGEFTLDKVATGADQNADGSWTVTYDVVVTNPETFAGEYNLSDTLEYGAGITPTSAEWELEGTDVSGEWDLTAGNTTVLATGRAIAAGATHTYAVTVIAEVGTGVIGTEPGQCPDEGSTTPGGFLNLATLTANTQTLTDRDCLEPVAPTVDKEAGELVDNDDDTWTVTYRLVVDNPSDTRDLTYDISDELGFAEGVAIESATVSRDGTTFPDWDGVDETTIATGVALPAGATHTYTVTVTISLTTDIDEDDRACGVNGSNAGQGLFNEVTIVSGNDEQSAEACVPIPDPELEVDKTALGAHQNADGSWTVTYDVTVTNDNPALSASYDLTDTLEFGAGLTPTSARWERDGTADAGEWDLPGNLTAVLATDVTLPARTTHTYTVIVIAEVATGTVGSTPGQCSGEDGTAGGGFLNAATLTVDESEVVVRDCAEPAAPTVEKREGTLEANEDGTWDATYTIHVDNPSDTHDLAYDLSDDLGFAEGVVINSATISRDGTTYEEWDGDTQPVIATGVALPRGTTHVYDVLVNLSLSQAIDDEDRDCEPEDGEGSGLFNAATLVSGNDSYDDDACHPLTEPDLDLDKVATGVRQNADGSWTVTYEIIVRSTTAVGGFYDLSDTLEYGEGLTPTSAEWELEGTDASGEWDLAAGDTAVLAEDRAITGNATHTYTVTVVAEVETGVIGTEPGVCSGEDGTSGGGFLNAATITVGGEDTTDRACEEPAAPTVDKREGDLVANPDGTWDVAYTIVVDNPSDTHDLAYDLSDDLGFAEGVVINSATISRDGTTYEEWDGDTQPVIVTGEALPAGATHTYEVLVNLSLTPGVDPVDRPCVPDGGTPGSGLFNGATLTSGNDDYDDDACVEIPEPALEIDKTATGATQNDDGSWTVTYDVVVDSTTNVGTTYDLTDTLEYGQGITPTSARWELEGTDVSGTWDLAAGDTAVLAQDREIAGGATHTYAVTVVATVAPGVPGTPAGQCTGEDGTDGGGFLNSATLTVEGEDTTGRDCVEPPSWTISKSSDPASGSTVRPGDVITYTVTLQAQGTPTGVRVVDDLSDVLDDADLTGDITVSVGTAALVGDELVWQVGTFSGTATLTYQVEVDDDAWSATLVNVVTGDGDPECVGDCTTTHRTPPREAPPTVPPRTPAIPPTGADIGGLAAIGLLLALAGAVAARGRRRSHTS</sequence>
<name>A0ABV9D7V0_9MICO</name>
<feature type="region of interest" description="Disordered" evidence="1">
    <location>
        <begin position="34"/>
        <end position="141"/>
    </location>
</feature>
<feature type="chain" id="PRO_5046517105" evidence="2">
    <location>
        <begin position="38"/>
        <end position="2482"/>
    </location>
</feature>
<organism evidence="4 5">
    <name type="scientific">Georgenia faecalis</name>
    <dbReference type="NCBI Taxonomy" id="2483799"/>
    <lineage>
        <taxon>Bacteria</taxon>
        <taxon>Bacillati</taxon>
        <taxon>Actinomycetota</taxon>
        <taxon>Actinomycetes</taxon>
        <taxon>Micrococcales</taxon>
        <taxon>Bogoriellaceae</taxon>
        <taxon>Georgenia</taxon>
    </lineage>
</organism>
<evidence type="ECO:0000256" key="2">
    <source>
        <dbReference type="SAM" id="SignalP"/>
    </source>
</evidence>
<dbReference type="PROSITE" id="PS50234">
    <property type="entry name" value="VWFA"/>
    <property type="match status" value="1"/>
</dbReference>
<evidence type="ECO:0000313" key="4">
    <source>
        <dbReference type="EMBL" id="MFC4554388.1"/>
    </source>
</evidence>
<dbReference type="RefSeq" id="WP_122824902.1">
    <property type="nucleotide sequence ID" value="NZ_CP033325.1"/>
</dbReference>
<evidence type="ECO:0000256" key="1">
    <source>
        <dbReference type="SAM" id="MobiDB-lite"/>
    </source>
</evidence>
<gene>
    <name evidence="4" type="ORF">ACFO3F_03920</name>
</gene>
<dbReference type="Pfam" id="PF25549">
    <property type="entry name" value="DUF7927"/>
    <property type="match status" value="1"/>
</dbReference>
<comment type="caution">
    <text evidence="4">The sequence shown here is derived from an EMBL/GenBank/DDBJ whole genome shotgun (WGS) entry which is preliminary data.</text>
</comment>
<feature type="signal peptide" evidence="2">
    <location>
        <begin position="1"/>
        <end position="37"/>
    </location>
</feature>
<feature type="compositionally biased region" description="Low complexity" evidence="1">
    <location>
        <begin position="117"/>
        <end position="126"/>
    </location>
</feature>
<dbReference type="SUPFAM" id="SSF53300">
    <property type="entry name" value="vWA-like"/>
    <property type="match status" value="1"/>
</dbReference>
<proteinExistence type="predicted"/>
<keyword evidence="2" id="KW-0732">Signal</keyword>
<feature type="compositionally biased region" description="Pro residues" evidence="1">
    <location>
        <begin position="81"/>
        <end position="98"/>
    </location>
</feature>
<dbReference type="InterPro" id="IPR002035">
    <property type="entry name" value="VWF_A"/>
</dbReference>
<dbReference type="Pfam" id="PF00092">
    <property type="entry name" value="VWA"/>
    <property type="match status" value="1"/>
</dbReference>
<dbReference type="EMBL" id="JBHSGF010000002">
    <property type="protein sequence ID" value="MFC4554388.1"/>
    <property type="molecule type" value="Genomic_DNA"/>
</dbReference>
<dbReference type="SMART" id="SM00327">
    <property type="entry name" value="VWA"/>
    <property type="match status" value="1"/>
</dbReference>
<feature type="domain" description="VWFA" evidence="3">
    <location>
        <begin position="285"/>
        <end position="482"/>
    </location>
</feature>
<dbReference type="CDD" id="cd00198">
    <property type="entry name" value="vWFA"/>
    <property type="match status" value="1"/>
</dbReference>